<evidence type="ECO:0000313" key="1">
    <source>
        <dbReference type="EMBL" id="KKR00318.1"/>
    </source>
</evidence>
<dbReference type="AlphaFoldDB" id="A0A837HPQ1"/>
<reference evidence="1 2" key="1">
    <citation type="journal article" date="2015" name="Nature">
        <title>rRNA introns, odd ribosomes, and small enigmatic genomes across a large radiation of phyla.</title>
        <authorList>
            <person name="Brown C.T."/>
            <person name="Hug L.A."/>
            <person name="Thomas B.C."/>
            <person name="Sharon I."/>
            <person name="Castelle C.J."/>
            <person name="Singh A."/>
            <person name="Wilkins M.J."/>
            <person name="Williams K.H."/>
            <person name="Banfield J.F."/>
        </authorList>
    </citation>
    <scope>NUCLEOTIDE SEQUENCE [LARGE SCALE GENOMIC DNA]</scope>
</reference>
<dbReference type="Proteomes" id="UP000033998">
    <property type="component" value="Unassembled WGS sequence"/>
</dbReference>
<protein>
    <submittedName>
        <fullName evidence="1">Uncharacterized protein</fullName>
    </submittedName>
</protein>
<proteinExistence type="predicted"/>
<organism evidence="1 2">
    <name type="scientific">Candidatus Nomurabacteria bacterium GW2011_GWD2_39_12</name>
    <dbReference type="NCBI Taxonomy" id="1618759"/>
    <lineage>
        <taxon>Bacteria</taxon>
        <taxon>Candidatus Nomuraibacteriota</taxon>
    </lineage>
</organism>
<name>A0A837HPQ1_9BACT</name>
<evidence type="ECO:0000313" key="2">
    <source>
        <dbReference type="Proteomes" id="UP000033998"/>
    </source>
</evidence>
<accession>A0A837HPQ1</accession>
<dbReference type="EMBL" id="LBWE01000019">
    <property type="protein sequence ID" value="KKR00318.1"/>
    <property type="molecule type" value="Genomic_DNA"/>
</dbReference>
<sequence>MLNQINMELPAWLKIGNAIGKLNISGWFKGWFVKNEFHQTINVIVNLPVLNEPTIAKSDGNVSSKMSDDPKGVKLTDENILLISKINLVHKINNRGDYDFKGDFVWALYYIQYKPDSSWPCNAAVRIAQSMQDINFFHAFEVIEDPEEKSKFENLKKKINYLYDRIIQELRHTNKRGQIEKQFTTPYHTVLEKKPDLNNIKYAEIFKEFQSLLIELFNKYRLKNE</sequence>
<comment type="caution">
    <text evidence="1">The sequence shown here is derived from an EMBL/GenBank/DDBJ whole genome shotgun (WGS) entry which is preliminary data.</text>
</comment>
<gene>
    <name evidence="1" type="ORF">UT27_C0019G0002</name>
</gene>